<dbReference type="PANTHER" id="PTHR46056">
    <property type="entry name" value="LONG-CHAIN-ALCOHOL OXIDASE"/>
    <property type="match status" value="1"/>
</dbReference>
<comment type="similarity">
    <text evidence="1">Belongs to the GMC oxidoreductase family.</text>
</comment>
<dbReference type="GO" id="GO:0016491">
    <property type="term" value="F:oxidoreductase activity"/>
    <property type="evidence" value="ECO:0007669"/>
    <property type="project" value="UniProtKB-KW"/>
</dbReference>
<dbReference type="InterPro" id="IPR002938">
    <property type="entry name" value="FAD-bd"/>
</dbReference>
<proteinExistence type="inferred from homology"/>
<evidence type="ECO:0000256" key="4">
    <source>
        <dbReference type="ARBA" id="ARBA00023002"/>
    </source>
</evidence>
<dbReference type="SUPFAM" id="SSF51905">
    <property type="entry name" value="FAD/NAD(P)-binding domain"/>
    <property type="match status" value="1"/>
</dbReference>
<sequence>MPEQLDKVDVVVVGSGWAGGIVSAEMAKAGYEVVCLERGAEKSVEDYMHVKDELRFSTRYEMM</sequence>
<evidence type="ECO:0000256" key="1">
    <source>
        <dbReference type="ARBA" id="ARBA00010790"/>
    </source>
</evidence>
<organism evidence="6 7">
    <name type="scientific">Geomicrobium halophilum</name>
    <dbReference type="NCBI Taxonomy" id="549000"/>
    <lineage>
        <taxon>Bacteria</taxon>
        <taxon>Bacillati</taxon>
        <taxon>Bacillota</taxon>
        <taxon>Bacilli</taxon>
        <taxon>Bacillales</taxon>
        <taxon>Geomicrobium</taxon>
    </lineage>
</organism>
<keyword evidence="7" id="KW-1185">Reference proteome</keyword>
<dbReference type="AlphaFoldDB" id="A0A841PWY8"/>
<evidence type="ECO:0000313" key="6">
    <source>
        <dbReference type="EMBL" id="MBB6448562.1"/>
    </source>
</evidence>
<accession>A0A841PWY8</accession>
<dbReference type="Proteomes" id="UP000568839">
    <property type="component" value="Unassembled WGS sequence"/>
</dbReference>
<dbReference type="EMBL" id="JACHHJ010000001">
    <property type="protein sequence ID" value="MBB6448562.1"/>
    <property type="molecule type" value="Genomic_DNA"/>
</dbReference>
<name>A0A841PWY8_9BACL</name>
<dbReference type="PANTHER" id="PTHR46056:SF12">
    <property type="entry name" value="LONG-CHAIN-ALCOHOL OXIDASE"/>
    <property type="match status" value="1"/>
</dbReference>
<dbReference type="InterPro" id="IPR036188">
    <property type="entry name" value="FAD/NAD-bd_sf"/>
</dbReference>
<reference evidence="6 7" key="1">
    <citation type="submission" date="2020-08" db="EMBL/GenBank/DDBJ databases">
        <title>Genomic Encyclopedia of Type Strains, Phase IV (KMG-IV): sequencing the most valuable type-strain genomes for metagenomic binning, comparative biology and taxonomic classification.</title>
        <authorList>
            <person name="Goeker M."/>
        </authorList>
    </citation>
    <scope>NUCLEOTIDE SEQUENCE [LARGE SCALE GENOMIC DNA]</scope>
    <source>
        <strain evidence="6 7">DSM 21769</strain>
    </source>
</reference>
<comment type="caution">
    <text evidence="6">The sequence shown here is derived from an EMBL/GenBank/DDBJ whole genome shotgun (WGS) entry which is preliminary data.</text>
</comment>
<evidence type="ECO:0000256" key="3">
    <source>
        <dbReference type="ARBA" id="ARBA00022827"/>
    </source>
</evidence>
<feature type="domain" description="FAD-binding" evidence="5">
    <location>
        <begin position="7"/>
        <end position="45"/>
    </location>
</feature>
<dbReference type="Gene3D" id="3.50.50.60">
    <property type="entry name" value="FAD/NAD(P)-binding domain"/>
    <property type="match status" value="1"/>
</dbReference>
<keyword evidence="2" id="KW-0285">Flavoprotein</keyword>
<protein>
    <submittedName>
        <fullName evidence="6">Choline dehydrogenase-like flavoprotein</fullName>
    </submittedName>
</protein>
<keyword evidence="3" id="KW-0274">FAD</keyword>
<evidence type="ECO:0000256" key="2">
    <source>
        <dbReference type="ARBA" id="ARBA00022630"/>
    </source>
</evidence>
<evidence type="ECO:0000259" key="5">
    <source>
        <dbReference type="Pfam" id="PF01494"/>
    </source>
</evidence>
<dbReference type="RefSeq" id="WP_184402543.1">
    <property type="nucleotide sequence ID" value="NZ_JACHHJ010000001.1"/>
</dbReference>
<dbReference type="Pfam" id="PF01494">
    <property type="entry name" value="FAD_binding_3"/>
    <property type="match status" value="1"/>
</dbReference>
<dbReference type="GO" id="GO:0071949">
    <property type="term" value="F:FAD binding"/>
    <property type="evidence" value="ECO:0007669"/>
    <property type="project" value="InterPro"/>
</dbReference>
<evidence type="ECO:0000313" key="7">
    <source>
        <dbReference type="Proteomes" id="UP000568839"/>
    </source>
</evidence>
<gene>
    <name evidence="6" type="ORF">HNR44_000511</name>
</gene>
<keyword evidence="4" id="KW-0560">Oxidoreductase</keyword>